<protein>
    <submittedName>
        <fullName evidence="1">Uncharacterized protein</fullName>
    </submittedName>
</protein>
<organism evidence="1 2">
    <name type="scientific">Paraoerskovia marina</name>
    <dbReference type="NCBI Taxonomy" id="545619"/>
    <lineage>
        <taxon>Bacteria</taxon>
        <taxon>Bacillati</taxon>
        <taxon>Actinomycetota</taxon>
        <taxon>Actinomycetes</taxon>
        <taxon>Micrococcales</taxon>
        <taxon>Cellulomonadaceae</taxon>
        <taxon>Paraoerskovia</taxon>
    </lineage>
</organism>
<keyword evidence="2" id="KW-1185">Reference proteome</keyword>
<dbReference type="OrthoDB" id="3756696at2"/>
<sequence>MSGARFLGALAGTERAFRMPTLGLLHKQQAPSVVAVLATVFTPERPSVAAEQMYLEVDDLLVELHDTGHEVALTGPARVLCTRWVRERWLVRSLDDGGAEHYQLSSYAAEALAFVDRARGTRALVSESRIRTLVVALEELARDAEPDRDARMRELRGEIDRAEQELGRLEAGGDVVAVEDDRLVEQLDHLLLLVRELPADFARVAEAVVELQREIVSGLRQDERATGTVVEEYLDASETLLERTPEGRAFAGAMELLGDPALLAALDERVAVLLAHDFTADLPPERRAALRGLRTRLVSAIDVVLAAQVRSSRTVTAQIRHHNPLRDRELDRALREATSAMADWFPTSGRAARVEPLRWFERARFGKLRTSLHDLRPETPPDGLDDWTDDGVVDTDAELDGVRAMGGPRHADVDAHLRALGRPTTVAAAFSAGPVALRRPVEILGYLERGAYDDAGSGDVPASHLERVVAVRADGSEREFVVPRVAVTEPTTGDEQ</sequence>
<evidence type="ECO:0000313" key="2">
    <source>
        <dbReference type="Proteomes" id="UP000185663"/>
    </source>
</evidence>
<evidence type="ECO:0000313" key="1">
    <source>
        <dbReference type="EMBL" id="SDS38728.1"/>
    </source>
</evidence>
<proteinExistence type="predicted"/>
<reference evidence="1 2" key="1">
    <citation type="submission" date="2016-10" db="EMBL/GenBank/DDBJ databases">
        <authorList>
            <person name="de Groot N.N."/>
        </authorList>
    </citation>
    <scope>NUCLEOTIDE SEQUENCE [LARGE SCALE GENOMIC DNA]</scope>
    <source>
        <strain evidence="1 2">DSM 22126</strain>
    </source>
</reference>
<accession>A0A1H1RSP3</accession>
<dbReference type="STRING" id="545619.SAMN04489860_1436"/>
<name>A0A1H1RSP3_9CELL</name>
<gene>
    <name evidence="1" type="ORF">SAMN04489860_1436</name>
</gene>
<dbReference type="Pfam" id="PF11855">
    <property type="entry name" value="DUF3375"/>
    <property type="match status" value="1"/>
</dbReference>
<dbReference type="eggNOG" id="COG4942">
    <property type="taxonomic scope" value="Bacteria"/>
</dbReference>
<dbReference type="InterPro" id="IPR021804">
    <property type="entry name" value="DUF3375"/>
</dbReference>
<dbReference type="Proteomes" id="UP000185663">
    <property type="component" value="Chromosome I"/>
</dbReference>
<dbReference type="RefSeq" id="WP_157270370.1">
    <property type="nucleotide sequence ID" value="NZ_LT629776.1"/>
</dbReference>
<dbReference type="AlphaFoldDB" id="A0A1H1RSP3"/>
<dbReference type="EMBL" id="LT629776">
    <property type="protein sequence ID" value="SDS38728.1"/>
    <property type="molecule type" value="Genomic_DNA"/>
</dbReference>